<dbReference type="SUPFAM" id="SSF103642">
    <property type="entry name" value="Sec-C motif"/>
    <property type="match status" value="1"/>
</dbReference>
<organism evidence="3 4">
    <name type="scientific">Cyclospora cayetanensis</name>
    <dbReference type="NCBI Taxonomy" id="88456"/>
    <lineage>
        <taxon>Eukaryota</taxon>
        <taxon>Sar</taxon>
        <taxon>Alveolata</taxon>
        <taxon>Apicomplexa</taxon>
        <taxon>Conoidasida</taxon>
        <taxon>Coccidia</taxon>
        <taxon>Eucoccidiorida</taxon>
        <taxon>Eimeriorina</taxon>
        <taxon>Eimeriidae</taxon>
        <taxon>Cyclospora</taxon>
    </lineage>
</organism>
<evidence type="ECO:0000256" key="1">
    <source>
        <dbReference type="SAM" id="Phobius"/>
    </source>
</evidence>
<evidence type="ECO:0000259" key="2">
    <source>
        <dbReference type="Pfam" id="PF10260"/>
    </source>
</evidence>
<dbReference type="GeneID" id="113146867"/>
<dbReference type="InterPro" id="IPR019387">
    <property type="entry name" value="SAYSvFN_dom"/>
</dbReference>
<dbReference type="Gene3D" id="3.10.450.50">
    <property type="match status" value="1"/>
</dbReference>
<feature type="transmembrane region" description="Helical" evidence="1">
    <location>
        <begin position="29"/>
        <end position="60"/>
    </location>
</feature>
<dbReference type="InterPro" id="IPR004027">
    <property type="entry name" value="SEC_C_motif"/>
</dbReference>
<feature type="domain" description="SAYSvFN" evidence="2">
    <location>
        <begin position="45"/>
        <end position="95"/>
    </location>
</feature>
<name>A0A6P6RVX9_9EIME</name>
<dbReference type="Pfam" id="PF02810">
    <property type="entry name" value="SEC-C"/>
    <property type="match status" value="1"/>
</dbReference>
<evidence type="ECO:0000313" key="4">
    <source>
        <dbReference type="RefSeq" id="XP_026191280.1"/>
    </source>
</evidence>
<keyword evidence="1" id="KW-0812">Transmembrane</keyword>
<gene>
    <name evidence="4" type="primary">LOC113146867</name>
</gene>
<dbReference type="RefSeq" id="XP_026191280.1">
    <property type="nucleotide sequence ID" value="XM_026335495.1"/>
</dbReference>
<keyword evidence="3" id="KW-1185">Reference proteome</keyword>
<keyword evidence="1" id="KW-1133">Transmembrane helix</keyword>
<evidence type="ECO:0000313" key="3">
    <source>
        <dbReference type="Proteomes" id="UP000515125"/>
    </source>
</evidence>
<accession>A0A6P6RVX9</accession>
<dbReference type="OrthoDB" id="71310at2759"/>
<sequence length="140" mass="15518">MDGTEDLSQLIERLLTKEFWKGKLTRSNFIRVLLVLASLCCLRYLGAIAASILGIVLIFWNLGERTGGASAYSVFNRGANYLLGDLRLARIDQQLRHGDGGLEDDAQVVEYRAPIEIRSRDANKRCPCGSGKKLKKCCGI</sequence>
<dbReference type="Pfam" id="PF10260">
    <property type="entry name" value="SAYSvFN"/>
    <property type="match status" value="1"/>
</dbReference>
<proteinExistence type="predicted"/>
<dbReference type="Proteomes" id="UP000515125">
    <property type="component" value="Unplaced"/>
</dbReference>
<reference evidence="4" key="1">
    <citation type="submission" date="2025-08" db="UniProtKB">
        <authorList>
            <consortium name="RefSeq"/>
        </authorList>
    </citation>
    <scope>IDENTIFICATION</scope>
</reference>
<protein>
    <submittedName>
        <fullName evidence="4">Uncharacterized protein LOC113146867</fullName>
    </submittedName>
</protein>
<dbReference type="AlphaFoldDB" id="A0A6P6RVX9"/>
<keyword evidence="1" id="KW-0472">Membrane</keyword>